<dbReference type="Pfam" id="PF12710">
    <property type="entry name" value="HAD"/>
    <property type="match status" value="1"/>
</dbReference>
<accession>A0ABD3G1G3</accession>
<evidence type="ECO:0008006" key="3">
    <source>
        <dbReference type="Google" id="ProtNLM"/>
    </source>
</evidence>
<sequence>MLAARHMNKLPAIPKRLLLCTDFDETITHQDTTSILFVLAANSYGQLVTQYEDEASELLKRYEAQWQQTSSRNFDSAGLHEFLEGYALVDLRSHYRVVASRVLQGIPHQELAKAARNVEIRPNVVETLQLADDWKIISANWSTEVVRTVMLQAGVATETTHIISNELKVDEQGMTTGEIDVKVQSAVDKAKWIKKLRAKDTESTIVYVGDSATDLLALLAADVGIWVAPDTATTSATLLQKLVDNYGVDTHPLFGYTSLRDCVAKASDAANERPVLFTMTEWARLKAVAEGHFQN</sequence>
<protein>
    <recommendedName>
        <fullName evidence="3">Sucrose phosphatase-like domain-containing protein</fullName>
    </recommendedName>
</protein>
<keyword evidence="2" id="KW-1185">Reference proteome</keyword>
<dbReference type="PANTHER" id="PTHR43198:SF2">
    <property type="entry name" value="SI:CH1073-67J19.1-RELATED"/>
    <property type="match status" value="1"/>
</dbReference>
<dbReference type="NCBIfam" id="TIGR01488">
    <property type="entry name" value="HAD-SF-IB"/>
    <property type="match status" value="1"/>
</dbReference>
<evidence type="ECO:0000313" key="2">
    <source>
        <dbReference type="Proteomes" id="UP001632037"/>
    </source>
</evidence>
<organism evidence="1 2">
    <name type="scientific">Phytophthora oleae</name>
    <dbReference type="NCBI Taxonomy" id="2107226"/>
    <lineage>
        <taxon>Eukaryota</taxon>
        <taxon>Sar</taxon>
        <taxon>Stramenopiles</taxon>
        <taxon>Oomycota</taxon>
        <taxon>Peronosporomycetes</taxon>
        <taxon>Peronosporales</taxon>
        <taxon>Peronosporaceae</taxon>
        <taxon>Phytophthora</taxon>
    </lineage>
</organism>
<dbReference type="Gene3D" id="3.40.50.1000">
    <property type="entry name" value="HAD superfamily/HAD-like"/>
    <property type="match status" value="1"/>
</dbReference>
<dbReference type="InterPro" id="IPR023214">
    <property type="entry name" value="HAD_sf"/>
</dbReference>
<reference evidence="1 2" key="1">
    <citation type="submission" date="2024-09" db="EMBL/GenBank/DDBJ databases">
        <title>Genome sequencing and assembly of Phytophthora oleae, isolate VK10A, causative agent of rot of olive drupes.</title>
        <authorList>
            <person name="Conti Taguali S."/>
            <person name="Riolo M."/>
            <person name="La Spada F."/>
            <person name="Cacciola S.O."/>
            <person name="Dionisio G."/>
        </authorList>
    </citation>
    <scope>NUCLEOTIDE SEQUENCE [LARGE SCALE GENOMIC DNA]</scope>
    <source>
        <strain evidence="1 2">VK10A</strain>
    </source>
</reference>
<proteinExistence type="predicted"/>
<dbReference type="EMBL" id="JBIMZQ010000004">
    <property type="protein sequence ID" value="KAL3672052.1"/>
    <property type="molecule type" value="Genomic_DNA"/>
</dbReference>
<dbReference type="Proteomes" id="UP001632037">
    <property type="component" value="Unassembled WGS sequence"/>
</dbReference>
<evidence type="ECO:0000313" key="1">
    <source>
        <dbReference type="EMBL" id="KAL3672052.1"/>
    </source>
</evidence>
<dbReference type="InterPro" id="IPR050967">
    <property type="entry name" value="Thiamine_Salvage_TenA"/>
</dbReference>
<comment type="caution">
    <text evidence="1">The sequence shown here is derived from an EMBL/GenBank/DDBJ whole genome shotgun (WGS) entry which is preliminary data.</text>
</comment>
<dbReference type="InterPro" id="IPR036412">
    <property type="entry name" value="HAD-like_sf"/>
</dbReference>
<dbReference type="PANTHER" id="PTHR43198">
    <property type="entry name" value="BIFUNCTIONAL TH2 PROTEIN"/>
    <property type="match status" value="1"/>
</dbReference>
<dbReference type="SUPFAM" id="SSF56784">
    <property type="entry name" value="HAD-like"/>
    <property type="match status" value="1"/>
</dbReference>
<name>A0ABD3G1G3_9STRA</name>
<dbReference type="AlphaFoldDB" id="A0ABD3G1G3"/>
<gene>
    <name evidence="1" type="ORF">V7S43_002716</name>
</gene>